<dbReference type="GO" id="GO:0000162">
    <property type="term" value="P:L-tryptophan biosynthetic process"/>
    <property type="evidence" value="ECO:0007669"/>
    <property type="project" value="UniProtKB-UniPathway"/>
</dbReference>
<dbReference type="InterPro" id="IPR013785">
    <property type="entry name" value="Aldolase_TIM"/>
</dbReference>
<evidence type="ECO:0000313" key="3">
    <source>
        <dbReference type="Proteomes" id="UP000594263"/>
    </source>
</evidence>
<sequence>MWGITSARDTALAVEAGADFIGMILCPNSKRPVWLCMARKVSKAAKEYGAERVGVFVVDDAETMLRDSEAADVELGQVRFYLMKLLCQS</sequence>
<dbReference type="InterPro" id="IPR044643">
    <property type="entry name" value="TrpF_fam"/>
</dbReference>
<proteinExistence type="inferred from homology"/>
<evidence type="ECO:0000256" key="1">
    <source>
        <dbReference type="ARBA" id="ARBA00007571"/>
    </source>
</evidence>
<dbReference type="PANTHER" id="PTHR42894">
    <property type="entry name" value="N-(5'-PHOSPHORIBOSYL)ANTHRANILATE ISOMERASE"/>
    <property type="match status" value="1"/>
</dbReference>
<dbReference type="InterPro" id="IPR011060">
    <property type="entry name" value="RibuloseP-bd_barrel"/>
</dbReference>
<dbReference type="AlphaFoldDB" id="A0A7N0ZZI0"/>
<dbReference type="SUPFAM" id="SSF51366">
    <property type="entry name" value="Ribulose-phoshate binding barrel"/>
    <property type="match status" value="1"/>
</dbReference>
<protein>
    <submittedName>
        <fullName evidence="2">Uncharacterized protein</fullName>
    </submittedName>
</protein>
<dbReference type="PANTHER" id="PTHR42894:SF1">
    <property type="entry name" value="N-(5'-PHOSPHORIBOSYL)ANTHRANILATE ISOMERASE"/>
    <property type="match status" value="1"/>
</dbReference>
<name>A0A7N0ZZI0_KALFE</name>
<evidence type="ECO:0000313" key="2">
    <source>
        <dbReference type="EnsemblPlants" id="Kaladp0059s0031.1.v1.1.CDS.1"/>
    </source>
</evidence>
<reference evidence="2" key="1">
    <citation type="submission" date="2021-01" db="UniProtKB">
        <authorList>
            <consortium name="EnsemblPlants"/>
        </authorList>
    </citation>
    <scope>IDENTIFICATION</scope>
</reference>
<dbReference type="EnsemblPlants" id="Kaladp0059s0031.1.v1.1">
    <property type="protein sequence ID" value="Kaladp0059s0031.1.v1.1.CDS.1"/>
    <property type="gene ID" value="Kaladp0059s0031.v1.1"/>
</dbReference>
<dbReference type="UniPathway" id="UPA00035">
    <property type="reaction ID" value="UER00042"/>
</dbReference>
<dbReference type="Gramene" id="Kaladp0059s0031.1.v1.1">
    <property type="protein sequence ID" value="Kaladp0059s0031.1.v1.1.CDS.1"/>
    <property type="gene ID" value="Kaladp0059s0031.v1.1"/>
</dbReference>
<keyword evidence="3" id="KW-1185">Reference proteome</keyword>
<dbReference type="Gene3D" id="3.20.20.70">
    <property type="entry name" value="Aldolase class I"/>
    <property type="match status" value="1"/>
</dbReference>
<dbReference type="GO" id="GO:0004640">
    <property type="term" value="F:phosphoribosylanthranilate isomerase activity"/>
    <property type="evidence" value="ECO:0007669"/>
    <property type="project" value="UniProtKB-EC"/>
</dbReference>
<comment type="similarity">
    <text evidence="1">Belongs to the TrpF family.</text>
</comment>
<organism evidence="2 3">
    <name type="scientific">Kalanchoe fedtschenkoi</name>
    <name type="common">Lavender scallops</name>
    <name type="synonym">South American air plant</name>
    <dbReference type="NCBI Taxonomy" id="63787"/>
    <lineage>
        <taxon>Eukaryota</taxon>
        <taxon>Viridiplantae</taxon>
        <taxon>Streptophyta</taxon>
        <taxon>Embryophyta</taxon>
        <taxon>Tracheophyta</taxon>
        <taxon>Spermatophyta</taxon>
        <taxon>Magnoliopsida</taxon>
        <taxon>eudicotyledons</taxon>
        <taxon>Gunneridae</taxon>
        <taxon>Pentapetalae</taxon>
        <taxon>Saxifragales</taxon>
        <taxon>Crassulaceae</taxon>
        <taxon>Kalanchoe</taxon>
    </lineage>
</organism>
<accession>A0A7N0ZZI0</accession>
<dbReference type="Proteomes" id="UP000594263">
    <property type="component" value="Unplaced"/>
</dbReference>